<keyword evidence="7" id="KW-1185">Reference proteome</keyword>
<protein>
    <recommendedName>
        <fullName evidence="5">PRA1 family protein</fullName>
    </recommendedName>
</protein>
<dbReference type="PANTHER" id="PTHR12859:SF0">
    <property type="entry name" value="PRA1 FAMILY PROTEIN"/>
    <property type="match status" value="1"/>
</dbReference>
<feature type="transmembrane region" description="Helical" evidence="5">
    <location>
        <begin position="41"/>
        <end position="61"/>
    </location>
</feature>
<feature type="transmembrane region" description="Helical" evidence="5">
    <location>
        <begin position="97"/>
        <end position="114"/>
    </location>
</feature>
<proteinExistence type="inferred from homology"/>
<feature type="transmembrane region" description="Helical" evidence="5">
    <location>
        <begin position="67"/>
        <end position="85"/>
    </location>
</feature>
<dbReference type="InterPro" id="IPR004895">
    <property type="entry name" value="Prenylated_rab_accept_PRA1"/>
</dbReference>
<dbReference type="Pfam" id="PF03208">
    <property type="entry name" value="PRA1"/>
    <property type="match status" value="1"/>
</dbReference>
<reference evidence="6 7" key="1">
    <citation type="submission" date="2018-04" db="EMBL/GenBank/DDBJ databases">
        <title>The genome of golden apple snail Pomacea canaliculata provides insight into stress tolerance and invasive adaptation.</title>
        <authorList>
            <person name="Liu C."/>
            <person name="Liu B."/>
            <person name="Ren Y."/>
            <person name="Zhang Y."/>
            <person name="Wang H."/>
            <person name="Li S."/>
            <person name="Jiang F."/>
            <person name="Yin L."/>
            <person name="Zhang G."/>
            <person name="Qian W."/>
            <person name="Fan W."/>
        </authorList>
    </citation>
    <scope>NUCLEOTIDE SEQUENCE [LARGE SCALE GENOMIC DNA]</scope>
    <source>
        <strain evidence="6">SZHN2017</strain>
        <tissue evidence="6">Muscle</tissue>
    </source>
</reference>
<evidence type="ECO:0000256" key="4">
    <source>
        <dbReference type="ARBA" id="ARBA00023136"/>
    </source>
</evidence>
<comment type="similarity">
    <text evidence="5">Belongs to the PRA1 family.</text>
</comment>
<keyword evidence="3 5" id="KW-1133">Transmembrane helix</keyword>
<evidence type="ECO:0000256" key="1">
    <source>
        <dbReference type="ARBA" id="ARBA00004141"/>
    </source>
</evidence>
<accession>A0A2T7NTI6</accession>
<evidence type="ECO:0000313" key="6">
    <source>
        <dbReference type="EMBL" id="PVD24481.1"/>
    </source>
</evidence>
<sequence length="178" mass="20146">MAEIQLAPLRSLGDFLLESARFQIPQVKDPDKWANRVLNNLLYYQTNYFLSALIMFLVIGLMHPVKMVLGFTAISVAFGGYVYCTNNQWRARQFKRNHPLVSVIIILAAGYLVVYMLGAVIVFMFGIAFPLLLILIHASLRMRSIKNKFTNKMEYVGLKRTPMGIILEGLGQEQEAGS</sequence>
<organism evidence="6 7">
    <name type="scientific">Pomacea canaliculata</name>
    <name type="common">Golden apple snail</name>
    <dbReference type="NCBI Taxonomy" id="400727"/>
    <lineage>
        <taxon>Eukaryota</taxon>
        <taxon>Metazoa</taxon>
        <taxon>Spiralia</taxon>
        <taxon>Lophotrochozoa</taxon>
        <taxon>Mollusca</taxon>
        <taxon>Gastropoda</taxon>
        <taxon>Caenogastropoda</taxon>
        <taxon>Architaenioglossa</taxon>
        <taxon>Ampullarioidea</taxon>
        <taxon>Ampullariidae</taxon>
        <taxon>Pomacea</taxon>
    </lineage>
</organism>
<keyword evidence="4 5" id="KW-0472">Membrane</keyword>
<dbReference type="AlphaFoldDB" id="A0A2T7NTI6"/>
<dbReference type="EMBL" id="PZQS01000009">
    <property type="protein sequence ID" value="PVD24481.1"/>
    <property type="molecule type" value="Genomic_DNA"/>
</dbReference>
<evidence type="ECO:0000256" key="5">
    <source>
        <dbReference type="RuleBase" id="RU363107"/>
    </source>
</evidence>
<dbReference type="PANTHER" id="PTHR12859">
    <property type="entry name" value="PRA1 PROTEIN"/>
    <property type="match status" value="1"/>
</dbReference>
<comment type="caution">
    <text evidence="6">The sequence shown here is derived from an EMBL/GenBank/DDBJ whole genome shotgun (WGS) entry which is preliminary data.</text>
</comment>
<name>A0A2T7NTI6_POMCA</name>
<comment type="subcellular location">
    <subcellularLocation>
        <location evidence="1 5">Membrane</location>
        <topology evidence="1 5">Multi-pass membrane protein</topology>
    </subcellularLocation>
</comment>
<dbReference type="Proteomes" id="UP000245119">
    <property type="component" value="Linkage Group LG9"/>
</dbReference>
<dbReference type="OrthoDB" id="18213at2759"/>
<evidence type="ECO:0000313" key="7">
    <source>
        <dbReference type="Proteomes" id="UP000245119"/>
    </source>
</evidence>
<dbReference type="STRING" id="400727.A0A2T7NTI6"/>
<keyword evidence="2 5" id="KW-0812">Transmembrane</keyword>
<evidence type="ECO:0000256" key="3">
    <source>
        <dbReference type="ARBA" id="ARBA00022989"/>
    </source>
</evidence>
<dbReference type="GO" id="GO:0016020">
    <property type="term" value="C:membrane"/>
    <property type="evidence" value="ECO:0007669"/>
    <property type="project" value="UniProtKB-SubCell"/>
</dbReference>
<dbReference type="OMA" id="QIPNFKD"/>
<feature type="transmembrane region" description="Helical" evidence="5">
    <location>
        <begin position="120"/>
        <end position="140"/>
    </location>
</feature>
<gene>
    <name evidence="6" type="ORF">C0Q70_14964</name>
</gene>
<evidence type="ECO:0000256" key="2">
    <source>
        <dbReference type="ARBA" id="ARBA00022692"/>
    </source>
</evidence>